<dbReference type="eggNOG" id="KOG2948">
    <property type="taxonomic scope" value="Eukaryota"/>
</dbReference>
<evidence type="ECO:0000256" key="1">
    <source>
        <dbReference type="ARBA" id="ARBA00010105"/>
    </source>
</evidence>
<name>T1KBY3_TETUR</name>
<protein>
    <submittedName>
        <fullName evidence="2">Uncharacterized protein</fullName>
    </submittedName>
</protein>
<comment type="similarity">
    <text evidence="1">Belongs to the MYG1 family.</text>
</comment>
<sequence>MDIVGEIKFAIFQDLSKDWRVCCVPIFAKSFTLRTTLHIEWRGLRDEKLSQVSDIPDCIFVHATGFIGGARTRKACAKMAAKTLDSAAKEESKE</sequence>
<dbReference type="InterPro" id="IPR003226">
    <property type="entry name" value="MYG1_exonuclease"/>
</dbReference>
<evidence type="ECO:0000313" key="2">
    <source>
        <dbReference type="EnsemblMetazoa" id="tetur08g05700.1"/>
    </source>
</evidence>
<evidence type="ECO:0000313" key="3">
    <source>
        <dbReference type="Proteomes" id="UP000015104"/>
    </source>
</evidence>
<dbReference type="HOGENOM" id="CLU_2389027_0_0_1"/>
<dbReference type="Proteomes" id="UP000015104">
    <property type="component" value="Unassembled WGS sequence"/>
</dbReference>
<dbReference type="PANTHER" id="PTHR11215">
    <property type="entry name" value="METAL DEPENDENT HYDROLASE - RELATED"/>
    <property type="match status" value="1"/>
</dbReference>
<reference evidence="2" key="2">
    <citation type="submission" date="2015-06" db="UniProtKB">
        <authorList>
            <consortium name="EnsemblMetazoa"/>
        </authorList>
    </citation>
    <scope>IDENTIFICATION</scope>
</reference>
<accession>T1KBY3</accession>
<proteinExistence type="inferred from homology"/>
<dbReference type="GO" id="GO:0005737">
    <property type="term" value="C:cytoplasm"/>
    <property type="evidence" value="ECO:0007669"/>
    <property type="project" value="TreeGrafter"/>
</dbReference>
<keyword evidence="3" id="KW-1185">Reference proteome</keyword>
<organism evidence="2 3">
    <name type="scientific">Tetranychus urticae</name>
    <name type="common">Two-spotted spider mite</name>
    <dbReference type="NCBI Taxonomy" id="32264"/>
    <lineage>
        <taxon>Eukaryota</taxon>
        <taxon>Metazoa</taxon>
        <taxon>Ecdysozoa</taxon>
        <taxon>Arthropoda</taxon>
        <taxon>Chelicerata</taxon>
        <taxon>Arachnida</taxon>
        <taxon>Acari</taxon>
        <taxon>Acariformes</taxon>
        <taxon>Trombidiformes</taxon>
        <taxon>Prostigmata</taxon>
        <taxon>Eleutherengona</taxon>
        <taxon>Raphignathae</taxon>
        <taxon>Tetranychoidea</taxon>
        <taxon>Tetranychidae</taxon>
        <taxon>Tetranychus</taxon>
    </lineage>
</organism>
<dbReference type="EMBL" id="CAEY01001956">
    <property type="status" value="NOT_ANNOTATED_CDS"/>
    <property type="molecule type" value="Genomic_DNA"/>
</dbReference>
<dbReference type="EnsemblMetazoa" id="tetur08g05700.1">
    <property type="protein sequence ID" value="tetur08g05700.1"/>
    <property type="gene ID" value="tetur08g05700"/>
</dbReference>
<dbReference type="STRING" id="32264.T1KBY3"/>
<dbReference type="AlphaFoldDB" id="T1KBY3"/>
<dbReference type="GO" id="GO:0005634">
    <property type="term" value="C:nucleus"/>
    <property type="evidence" value="ECO:0007669"/>
    <property type="project" value="TreeGrafter"/>
</dbReference>
<dbReference type="Pfam" id="PF03690">
    <property type="entry name" value="MYG1_exonuc"/>
    <property type="match status" value="1"/>
</dbReference>
<dbReference type="PANTHER" id="PTHR11215:SF1">
    <property type="entry name" value="MYG1 EXONUCLEASE"/>
    <property type="match status" value="1"/>
</dbReference>
<reference evidence="3" key="1">
    <citation type="submission" date="2011-08" db="EMBL/GenBank/DDBJ databases">
        <authorList>
            <person name="Rombauts S."/>
        </authorList>
    </citation>
    <scope>NUCLEOTIDE SEQUENCE</scope>
    <source>
        <strain evidence="3">London</strain>
    </source>
</reference>